<proteinExistence type="predicted"/>
<gene>
    <name evidence="1" type="ORF">PFDSM3638_06205</name>
</gene>
<dbReference type="Proteomes" id="UP000324354">
    <property type="component" value="Chromosome"/>
</dbReference>
<evidence type="ECO:0000313" key="1">
    <source>
        <dbReference type="EMBL" id="QEK78887.1"/>
    </source>
</evidence>
<name>A0A5C0XPL2_PYRFU</name>
<dbReference type="EMBL" id="CP023154">
    <property type="protein sequence ID" value="QEK78887.1"/>
    <property type="molecule type" value="Genomic_DNA"/>
</dbReference>
<protein>
    <submittedName>
        <fullName evidence="1">Uncharacterized protein</fullName>
    </submittedName>
</protein>
<dbReference type="OrthoDB" id="31224at2157"/>
<dbReference type="AlphaFoldDB" id="A0A5C0XPL2"/>
<accession>A0A5C0XPL2</accession>
<organism evidence="1 2">
    <name type="scientific">Pyrococcus furiosus (strain ATCC 43587 / DSM 3638 / JCM 8422 / Vc1)</name>
    <dbReference type="NCBI Taxonomy" id="186497"/>
    <lineage>
        <taxon>Archaea</taxon>
        <taxon>Methanobacteriati</taxon>
        <taxon>Methanobacteriota</taxon>
        <taxon>Thermococci</taxon>
        <taxon>Thermococcales</taxon>
        <taxon>Thermococcaceae</taxon>
        <taxon>Pyrococcus</taxon>
    </lineage>
</organism>
<dbReference type="GeneID" id="13301844"/>
<evidence type="ECO:0000313" key="2">
    <source>
        <dbReference type="Proteomes" id="UP000324354"/>
    </source>
</evidence>
<dbReference type="RefSeq" id="WP_011012386.1">
    <property type="nucleotide sequence ID" value="NC_003413.1"/>
</dbReference>
<sequence>MSVKEKLNYVIKEFNRLHGSEAQAEIKEIKGKEVIIEFKGTFCKTCGLYDYFDDIKWEALDFGIKIRPVEVLESEEDFEKGRYVVRYILEDQGRD</sequence>
<dbReference type="GeneID" id="41713048"/>
<reference evidence="1 2" key="1">
    <citation type="submission" date="2017-08" db="EMBL/GenBank/DDBJ databases">
        <title>Resequencing and Reannotation of the genome of Pyrococcus furiosus type strain DSM3638.</title>
        <authorList>
            <person name="Reichelt R.M."/>
            <person name="Bunk B."/>
        </authorList>
    </citation>
    <scope>NUCLEOTIDE SEQUENCE [LARGE SCALE GENOMIC DNA]</scope>
    <source>
        <strain evidence="1 2">DSM 3638</strain>
    </source>
</reference>